<dbReference type="NCBIfam" id="TIGR00482">
    <property type="entry name" value="nicotinate (nicotinamide) nucleotide adenylyltransferase"/>
    <property type="match status" value="1"/>
</dbReference>
<dbReference type="SUPFAM" id="SSF52374">
    <property type="entry name" value="Nucleotidylyl transferase"/>
    <property type="match status" value="1"/>
</dbReference>
<dbReference type="EMBL" id="UINC01068082">
    <property type="protein sequence ID" value="SVC00393.1"/>
    <property type="molecule type" value="Genomic_DNA"/>
</dbReference>
<proteinExistence type="inferred from homology"/>
<feature type="domain" description="Cytidyltransferase-like" evidence="8">
    <location>
        <begin position="10"/>
        <end position="196"/>
    </location>
</feature>
<organism evidence="9">
    <name type="scientific">marine metagenome</name>
    <dbReference type="NCBI Taxonomy" id="408172"/>
    <lineage>
        <taxon>unclassified sequences</taxon>
        <taxon>metagenomes</taxon>
        <taxon>ecological metagenomes</taxon>
    </lineage>
</organism>
<dbReference type="GO" id="GO:0070566">
    <property type="term" value="F:adenylyltransferase activity"/>
    <property type="evidence" value="ECO:0007669"/>
    <property type="project" value="UniProtKB-ARBA"/>
</dbReference>
<evidence type="ECO:0000256" key="2">
    <source>
        <dbReference type="ARBA" id="ARBA00022642"/>
    </source>
</evidence>
<reference evidence="9" key="1">
    <citation type="submission" date="2018-05" db="EMBL/GenBank/DDBJ databases">
        <authorList>
            <person name="Lanie J.A."/>
            <person name="Ng W.-L."/>
            <person name="Kazmierczak K.M."/>
            <person name="Andrzejewski T.M."/>
            <person name="Davidsen T.M."/>
            <person name="Wayne K.J."/>
            <person name="Tettelin H."/>
            <person name="Glass J.I."/>
            <person name="Rusch D."/>
            <person name="Podicherti R."/>
            <person name="Tsui H.-C.T."/>
            <person name="Winkler M.E."/>
        </authorList>
    </citation>
    <scope>NUCLEOTIDE SEQUENCE</scope>
</reference>
<dbReference type="PANTHER" id="PTHR39321:SF3">
    <property type="entry name" value="PHOSPHOPANTETHEINE ADENYLYLTRANSFERASE"/>
    <property type="match status" value="1"/>
</dbReference>
<dbReference type="InterPro" id="IPR004821">
    <property type="entry name" value="Cyt_trans-like"/>
</dbReference>
<dbReference type="AlphaFoldDB" id="A0A382INE7"/>
<keyword evidence="3" id="KW-0808">Transferase</keyword>
<evidence type="ECO:0000313" key="9">
    <source>
        <dbReference type="EMBL" id="SVC00393.1"/>
    </source>
</evidence>
<dbReference type="CDD" id="cd02165">
    <property type="entry name" value="NMNAT"/>
    <property type="match status" value="1"/>
</dbReference>
<evidence type="ECO:0000256" key="3">
    <source>
        <dbReference type="ARBA" id="ARBA00022679"/>
    </source>
</evidence>
<evidence type="ECO:0000256" key="1">
    <source>
        <dbReference type="ARBA" id="ARBA00004790"/>
    </source>
</evidence>
<dbReference type="GO" id="GO:0009435">
    <property type="term" value="P:NAD+ biosynthetic process"/>
    <property type="evidence" value="ECO:0007669"/>
    <property type="project" value="UniProtKB-UniPathway"/>
</dbReference>
<keyword evidence="6" id="KW-0067">ATP-binding</keyword>
<evidence type="ECO:0000256" key="7">
    <source>
        <dbReference type="ARBA" id="ARBA00023027"/>
    </source>
</evidence>
<dbReference type="InterPro" id="IPR014729">
    <property type="entry name" value="Rossmann-like_a/b/a_fold"/>
</dbReference>
<dbReference type="HAMAP" id="MF_00244">
    <property type="entry name" value="NaMN_adenylyltr"/>
    <property type="match status" value="1"/>
</dbReference>
<evidence type="ECO:0000256" key="4">
    <source>
        <dbReference type="ARBA" id="ARBA00022695"/>
    </source>
</evidence>
<gene>
    <name evidence="9" type="ORF">METZ01_LOCUS253247</name>
</gene>
<keyword evidence="2" id="KW-0662">Pyridine nucleotide biosynthesis</keyword>
<accession>A0A382INE7</accession>
<keyword evidence="7" id="KW-0520">NAD</keyword>
<keyword evidence="4" id="KW-0548">Nucleotidyltransferase</keyword>
<dbReference type="Gene3D" id="3.40.50.620">
    <property type="entry name" value="HUPs"/>
    <property type="match status" value="1"/>
</dbReference>
<evidence type="ECO:0000256" key="5">
    <source>
        <dbReference type="ARBA" id="ARBA00022741"/>
    </source>
</evidence>
<dbReference type="InterPro" id="IPR005248">
    <property type="entry name" value="NadD/NMNAT"/>
</dbReference>
<name>A0A382INE7_9ZZZZ</name>
<protein>
    <recommendedName>
        <fullName evidence="8">Cytidyltransferase-like domain-containing protein</fullName>
    </recommendedName>
</protein>
<dbReference type="NCBIfam" id="TIGR00125">
    <property type="entry name" value="cyt_tran_rel"/>
    <property type="match status" value="1"/>
</dbReference>
<dbReference type="Pfam" id="PF01467">
    <property type="entry name" value="CTP_transf_like"/>
    <property type="match status" value="1"/>
</dbReference>
<comment type="pathway">
    <text evidence="1">Cofactor biosynthesis; NAD(+) biosynthesis.</text>
</comment>
<keyword evidence="5" id="KW-0547">Nucleotide-binding</keyword>
<dbReference type="NCBIfam" id="NF000840">
    <property type="entry name" value="PRK00071.1-3"/>
    <property type="match status" value="1"/>
</dbReference>
<dbReference type="PANTHER" id="PTHR39321">
    <property type="entry name" value="NICOTINATE-NUCLEOTIDE ADENYLYLTRANSFERASE-RELATED"/>
    <property type="match status" value="1"/>
</dbReference>
<sequence>MNNELKRVGLLGGTFDPVHNGHLGLAAETMQLFDLQKVLFIPVSQSPHKIHYRPTSSRHRVAMLELALEQKTAFSIELLEIEKGSVSYTIETISRLKERHPDWELFLILGADAFMVIDSWKSYADIFKLCHVLVGTRPDVKLELPAKLRQTLGLKKTLLEKNNDQLLITLNPATGKTLRLYQIPPQDISSCGIRHRVQAGKEIKNLLPPAVDHYIIENRLYRTESSPIMV</sequence>
<dbReference type="GO" id="GO:0005524">
    <property type="term" value="F:ATP binding"/>
    <property type="evidence" value="ECO:0007669"/>
    <property type="project" value="UniProtKB-KW"/>
</dbReference>
<dbReference type="UniPathway" id="UPA00253"/>
<evidence type="ECO:0000259" key="8">
    <source>
        <dbReference type="Pfam" id="PF01467"/>
    </source>
</evidence>
<evidence type="ECO:0000256" key="6">
    <source>
        <dbReference type="ARBA" id="ARBA00022840"/>
    </source>
</evidence>